<accession>A0A0E0PSG4</accession>
<evidence type="ECO:0000313" key="1">
    <source>
        <dbReference type="EnsemblPlants" id="ORUFI06G00430.1"/>
    </source>
</evidence>
<keyword evidence="2" id="KW-1185">Reference proteome</keyword>
<dbReference type="AlphaFoldDB" id="A0A0E0PSG4"/>
<sequence length="61" mass="6857">MLLVSPFPCEKQRHTARRKHGLVVVIVGKKPYLTYVALMSEGEGELGVQIGHKVFGRRPEL</sequence>
<reference evidence="2" key="1">
    <citation type="submission" date="2013-06" db="EMBL/GenBank/DDBJ databases">
        <authorList>
            <person name="Zhao Q."/>
        </authorList>
    </citation>
    <scope>NUCLEOTIDE SEQUENCE</scope>
    <source>
        <strain evidence="2">cv. W1943</strain>
    </source>
</reference>
<dbReference type="EnsemblPlants" id="ORUFI06G00430.1">
    <property type="protein sequence ID" value="ORUFI06G00430.1"/>
    <property type="gene ID" value="ORUFI06G00430"/>
</dbReference>
<proteinExistence type="predicted"/>
<organism evidence="1 2">
    <name type="scientific">Oryza rufipogon</name>
    <name type="common">Brownbeard rice</name>
    <name type="synonym">Asian wild rice</name>
    <dbReference type="NCBI Taxonomy" id="4529"/>
    <lineage>
        <taxon>Eukaryota</taxon>
        <taxon>Viridiplantae</taxon>
        <taxon>Streptophyta</taxon>
        <taxon>Embryophyta</taxon>
        <taxon>Tracheophyta</taxon>
        <taxon>Spermatophyta</taxon>
        <taxon>Magnoliopsida</taxon>
        <taxon>Liliopsida</taxon>
        <taxon>Poales</taxon>
        <taxon>Poaceae</taxon>
        <taxon>BOP clade</taxon>
        <taxon>Oryzoideae</taxon>
        <taxon>Oryzeae</taxon>
        <taxon>Oryzinae</taxon>
        <taxon>Oryza</taxon>
    </lineage>
</organism>
<evidence type="ECO:0000313" key="2">
    <source>
        <dbReference type="Proteomes" id="UP000008022"/>
    </source>
</evidence>
<dbReference type="Gramene" id="ORUFI06G00430.1">
    <property type="protein sequence ID" value="ORUFI06G00430.1"/>
    <property type="gene ID" value="ORUFI06G00430"/>
</dbReference>
<protein>
    <submittedName>
        <fullName evidence="1">Uncharacterized protein</fullName>
    </submittedName>
</protein>
<dbReference type="HOGENOM" id="CLU_2926769_0_0_1"/>
<reference evidence="1" key="2">
    <citation type="submission" date="2015-06" db="UniProtKB">
        <authorList>
            <consortium name="EnsemblPlants"/>
        </authorList>
    </citation>
    <scope>IDENTIFICATION</scope>
</reference>
<dbReference type="Proteomes" id="UP000008022">
    <property type="component" value="Unassembled WGS sequence"/>
</dbReference>
<name>A0A0E0PSG4_ORYRU</name>